<evidence type="ECO:0000313" key="7">
    <source>
        <dbReference type="Proteomes" id="UP000655037"/>
    </source>
</evidence>
<organism evidence="6 7">
    <name type="scientific">Agrobacterium vitis</name>
    <name type="common">Rhizobium vitis</name>
    <dbReference type="NCBI Taxonomy" id="373"/>
    <lineage>
        <taxon>Bacteria</taxon>
        <taxon>Pseudomonadati</taxon>
        <taxon>Pseudomonadota</taxon>
        <taxon>Alphaproteobacteria</taxon>
        <taxon>Hyphomicrobiales</taxon>
        <taxon>Rhizobiaceae</taxon>
        <taxon>Rhizobium/Agrobacterium group</taxon>
        <taxon>Agrobacterium</taxon>
    </lineage>
</organism>
<dbReference type="EMBL" id="JACXXJ020000003">
    <property type="protein sequence ID" value="MBF2713901.1"/>
    <property type="molecule type" value="Genomic_DNA"/>
</dbReference>
<accession>A0AAE2R8Y3</accession>
<dbReference type="PANTHER" id="PTHR30146:SF148">
    <property type="entry name" value="HTH-TYPE TRANSCRIPTIONAL REPRESSOR PURR-RELATED"/>
    <property type="match status" value="1"/>
</dbReference>
<evidence type="ECO:0000256" key="2">
    <source>
        <dbReference type="ARBA" id="ARBA00023015"/>
    </source>
</evidence>
<dbReference type="CDD" id="cd06267">
    <property type="entry name" value="PBP1_LacI_sugar_binding-like"/>
    <property type="match status" value="1"/>
</dbReference>
<dbReference type="InterPro" id="IPR046335">
    <property type="entry name" value="LacI/GalR-like_sensor"/>
</dbReference>
<dbReference type="InterPro" id="IPR028082">
    <property type="entry name" value="Peripla_BP_I"/>
</dbReference>
<evidence type="ECO:0000256" key="3">
    <source>
        <dbReference type="ARBA" id="ARBA00023125"/>
    </source>
</evidence>
<keyword evidence="3 6" id="KW-0238">DNA-binding</keyword>
<feature type="domain" description="HTH lacI-type" evidence="5">
    <location>
        <begin position="10"/>
        <end position="63"/>
    </location>
</feature>
<dbReference type="CDD" id="cd01392">
    <property type="entry name" value="HTH_LacI"/>
    <property type="match status" value="1"/>
</dbReference>
<evidence type="ECO:0000256" key="4">
    <source>
        <dbReference type="ARBA" id="ARBA00023163"/>
    </source>
</evidence>
<dbReference type="PANTHER" id="PTHR30146">
    <property type="entry name" value="LACI-RELATED TRANSCRIPTIONAL REPRESSOR"/>
    <property type="match status" value="1"/>
</dbReference>
<proteinExistence type="predicted"/>
<sequence length="343" mass="38330">MEITGKRKQATIHDVAEAAGVAIGTVSRYLNGQTVRNGNRAEIERAIEALSFQRSAAARAMKSDKTDVIGFLTPELDEFHAQLLNHLARLFRQSGRTLLTYCHDGDIRLLSESLSYFAGQNVDALILAGHGDIPNEVERFVERGIPVTVYNNDIMGLRVDRVFVENAKASYRAVRHLIDLGHTRIATAFGTLDTSSGLQRLNGYQQALEEGRIPFNPSYLHSGDWTEEGGYSAIQKFMALAEPPTAVFSANYKMTYGILEWVREHRARVPEDIAIVSFDDVELFRLYDDGVTAIAQPIEKIAQSISAYVLSRLTQDNVPDIRTRTLDCNLILRGSSHFRRSSR</sequence>
<keyword evidence="4" id="KW-0804">Transcription</keyword>
<protein>
    <submittedName>
        <fullName evidence="6">LacI family DNA-binding transcriptional regulator</fullName>
    </submittedName>
</protein>
<reference evidence="6" key="1">
    <citation type="submission" date="2020-11" db="EMBL/GenBank/DDBJ databases">
        <title>Agrobacterium vitis strain K377 genome.</title>
        <authorList>
            <person name="Xi H."/>
        </authorList>
    </citation>
    <scope>NUCLEOTIDE SEQUENCE</scope>
    <source>
        <strain evidence="6">K377</strain>
    </source>
</reference>
<evidence type="ECO:0000313" key="6">
    <source>
        <dbReference type="EMBL" id="MBF2713901.1"/>
    </source>
</evidence>
<dbReference type="Pfam" id="PF13377">
    <property type="entry name" value="Peripla_BP_3"/>
    <property type="match status" value="1"/>
</dbReference>
<evidence type="ECO:0000256" key="1">
    <source>
        <dbReference type="ARBA" id="ARBA00022491"/>
    </source>
</evidence>
<dbReference type="Pfam" id="PF00356">
    <property type="entry name" value="LacI"/>
    <property type="match status" value="1"/>
</dbReference>
<dbReference type="GO" id="GO:0000976">
    <property type="term" value="F:transcription cis-regulatory region binding"/>
    <property type="evidence" value="ECO:0007669"/>
    <property type="project" value="TreeGrafter"/>
</dbReference>
<keyword evidence="2" id="KW-0805">Transcription regulation</keyword>
<dbReference type="InterPro" id="IPR000843">
    <property type="entry name" value="HTH_LacI"/>
</dbReference>
<comment type="caution">
    <text evidence="6">The sequence shown here is derived from an EMBL/GenBank/DDBJ whole genome shotgun (WGS) entry which is preliminary data.</text>
</comment>
<dbReference type="SUPFAM" id="SSF53822">
    <property type="entry name" value="Periplasmic binding protein-like I"/>
    <property type="match status" value="1"/>
</dbReference>
<name>A0AAE2R8Y3_AGRVI</name>
<dbReference type="InterPro" id="IPR010982">
    <property type="entry name" value="Lambda_DNA-bd_dom_sf"/>
</dbReference>
<dbReference type="AlphaFoldDB" id="A0AAE2R8Y3"/>
<dbReference type="RefSeq" id="WP_174112267.1">
    <property type="nucleotide sequence ID" value="NZ_CP055269.1"/>
</dbReference>
<dbReference type="SUPFAM" id="SSF47413">
    <property type="entry name" value="lambda repressor-like DNA-binding domains"/>
    <property type="match status" value="1"/>
</dbReference>
<keyword evidence="1" id="KW-0678">Repressor</keyword>
<gene>
    <name evidence="6" type="ORF">IEI95_006440</name>
</gene>
<dbReference type="Gene3D" id="1.10.260.40">
    <property type="entry name" value="lambda repressor-like DNA-binding domains"/>
    <property type="match status" value="1"/>
</dbReference>
<dbReference type="Gene3D" id="3.40.50.2300">
    <property type="match status" value="2"/>
</dbReference>
<dbReference type="Proteomes" id="UP000655037">
    <property type="component" value="Unassembled WGS sequence"/>
</dbReference>
<dbReference type="PROSITE" id="PS50932">
    <property type="entry name" value="HTH_LACI_2"/>
    <property type="match status" value="1"/>
</dbReference>
<dbReference type="SMART" id="SM00354">
    <property type="entry name" value="HTH_LACI"/>
    <property type="match status" value="1"/>
</dbReference>
<dbReference type="GO" id="GO:0003700">
    <property type="term" value="F:DNA-binding transcription factor activity"/>
    <property type="evidence" value="ECO:0007669"/>
    <property type="project" value="TreeGrafter"/>
</dbReference>
<evidence type="ECO:0000259" key="5">
    <source>
        <dbReference type="PROSITE" id="PS50932"/>
    </source>
</evidence>